<evidence type="ECO:0000256" key="1">
    <source>
        <dbReference type="SAM" id="Phobius"/>
    </source>
</evidence>
<keyword evidence="1" id="KW-0472">Membrane</keyword>
<dbReference type="Gene3D" id="3.30.565.10">
    <property type="entry name" value="Histidine kinase-like ATPase, C-terminal domain"/>
    <property type="match status" value="1"/>
</dbReference>
<keyword evidence="1" id="KW-0812">Transmembrane</keyword>
<dbReference type="EMBL" id="FOGJ01000024">
    <property type="protein sequence ID" value="SES23349.1"/>
    <property type="molecule type" value="Genomic_DNA"/>
</dbReference>
<feature type="transmembrane region" description="Helical" evidence="1">
    <location>
        <begin position="131"/>
        <end position="151"/>
    </location>
</feature>
<feature type="transmembrane region" description="Helical" evidence="1">
    <location>
        <begin position="163"/>
        <end position="181"/>
    </location>
</feature>
<feature type="transmembrane region" description="Helical" evidence="1">
    <location>
        <begin position="44"/>
        <end position="60"/>
    </location>
</feature>
<feature type="transmembrane region" description="Helical" evidence="1">
    <location>
        <begin position="6"/>
        <end position="24"/>
    </location>
</feature>
<dbReference type="PANTHER" id="PTHR40448:SF1">
    <property type="entry name" value="TWO-COMPONENT SENSOR HISTIDINE KINASE"/>
    <property type="match status" value="1"/>
</dbReference>
<proteinExistence type="predicted"/>
<evidence type="ECO:0000313" key="4">
    <source>
        <dbReference type="Proteomes" id="UP000182584"/>
    </source>
</evidence>
<gene>
    <name evidence="3" type="ORF">SAMN04487884_12436</name>
</gene>
<dbReference type="PANTHER" id="PTHR40448">
    <property type="entry name" value="TWO-COMPONENT SENSOR HISTIDINE KINASE"/>
    <property type="match status" value="1"/>
</dbReference>
<feature type="transmembrane region" description="Helical" evidence="1">
    <location>
        <begin position="201"/>
        <end position="221"/>
    </location>
</feature>
<organism evidence="3 4">
    <name type="scientific">Butyrivibrio fibrisolvens</name>
    <dbReference type="NCBI Taxonomy" id="831"/>
    <lineage>
        <taxon>Bacteria</taxon>
        <taxon>Bacillati</taxon>
        <taxon>Bacillota</taxon>
        <taxon>Clostridia</taxon>
        <taxon>Lachnospirales</taxon>
        <taxon>Lachnospiraceae</taxon>
        <taxon>Butyrivibrio</taxon>
    </lineage>
</organism>
<feature type="domain" description="Sensor histidine kinase NatK-like C-terminal" evidence="2">
    <location>
        <begin position="341"/>
        <end position="444"/>
    </location>
</feature>
<dbReference type="InterPro" id="IPR036890">
    <property type="entry name" value="HATPase_C_sf"/>
</dbReference>
<dbReference type="RefSeq" id="WP_074757821.1">
    <property type="nucleotide sequence ID" value="NZ_FOGJ01000024.1"/>
</dbReference>
<dbReference type="InterPro" id="IPR032834">
    <property type="entry name" value="NatK-like_C"/>
</dbReference>
<dbReference type="Proteomes" id="UP000182584">
    <property type="component" value="Unassembled WGS sequence"/>
</dbReference>
<protein>
    <submittedName>
        <fullName evidence="3">GHKL domain-containing protein</fullName>
    </submittedName>
</protein>
<keyword evidence="1" id="KW-1133">Transmembrane helix</keyword>
<dbReference type="SUPFAM" id="SSF55874">
    <property type="entry name" value="ATPase domain of HSP90 chaperone/DNA topoisomerase II/histidine kinase"/>
    <property type="match status" value="1"/>
</dbReference>
<dbReference type="GO" id="GO:0042802">
    <property type="term" value="F:identical protein binding"/>
    <property type="evidence" value="ECO:0007669"/>
    <property type="project" value="TreeGrafter"/>
</dbReference>
<sequence length="456" mass="52620">MPILEYFWEILINLLESSFFYIFIEDKMKNAYRFTQKRFKLIMLLYIFLDSINTSILNYYQISYSISYIIAFFIFLFFTIIFYKEKLSLKIFFSSIFLAILFASDTIATALLQFIFQPEVTDTLVGGPLRIPITLTYLSSVATFVFLSHFIKWKYISLSPIEILSYIALCIIGFFFGQYIVAVTIKSFVLFKDSIFSNELVLVSSIYCILFLILLIYIYILNYTKEQNRILLTEKQQLLLEEADYKNLIETTESLRRLKHDMQHHLSAIQFLANNKSYDELNEYIDNYVGSFDEMNKFISTGNSAIDCILSTCIPKAEQKGIKVSYVLTVPDTFSLNPILTSSLLGNLWTNALTACENLIRTDSSIIPSIDFYIKPIENMILISIENTYDGICKKDSAGNFLSTKTGKLNGTGLKRINEIVDQNDGIIEITDHDNHFCVHIMFPLKEKTTNENSNP</sequence>
<dbReference type="AlphaFoldDB" id="A0A1H9VP61"/>
<name>A0A1H9VP61_BUTFI</name>
<feature type="transmembrane region" description="Helical" evidence="1">
    <location>
        <begin position="66"/>
        <end position="83"/>
    </location>
</feature>
<accession>A0A1H9VP61</accession>
<evidence type="ECO:0000313" key="3">
    <source>
        <dbReference type="EMBL" id="SES23349.1"/>
    </source>
</evidence>
<dbReference type="Pfam" id="PF14501">
    <property type="entry name" value="HATPase_c_5"/>
    <property type="match status" value="1"/>
</dbReference>
<feature type="transmembrane region" description="Helical" evidence="1">
    <location>
        <begin position="95"/>
        <end position="116"/>
    </location>
</feature>
<reference evidence="3 4" key="1">
    <citation type="submission" date="2016-10" db="EMBL/GenBank/DDBJ databases">
        <authorList>
            <person name="de Groot N.N."/>
        </authorList>
    </citation>
    <scope>NUCLEOTIDE SEQUENCE [LARGE SCALE GENOMIC DNA]</scope>
    <source>
        <strain evidence="3 4">AR40</strain>
    </source>
</reference>
<dbReference type="OrthoDB" id="9813149at2"/>
<evidence type="ECO:0000259" key="2">
    <source>
        <dbReference type="Pfam" id="PF14501"/>
    </source>
</evidence>